<dbReference type="GO" id="GO:0000155">
    <property type="term" value="F:phosphorelay sensor kinase activity"/>
    <property type="evidence" value="ECO:0007669"/>
    <property type="project" value="InterPro"/>
</dbReference>
<dbReference type="PROSITE" id="PS50109">
    <property type="entry name" value="HIS_KIN"/>
    <property type="match status" value="1"/>
</dbReference>
<dbReference type="Gene3D" id="3.40.190.10">
    <property type="entry name" value="Periplasmic binding protein-like II"/>
    <property type="match status" value="2"/>
</dbReference>
<dbReference type="Gene3D" id="1.10.287.130">
    <property type="match status" value="1"/>
</dbReference>
<dbReference type="InterPro" id="IPR004358">
    <property type="entry name" value="Sig_transdc_His_kin-like_C"/>
</dbReference>
<keyword evidence="6" id="KW-0808">Transferase</keyword>
<name>A0A235CME4_9GAMM</name>
<dbReference type="InterPro" id="IPR005467">
    <property type="entry name" value="His_kinase_dom"/>
</dbReference>
<dbReference type="CDD" id="cd13704">
    <property type="entry name" value="PBP2_HisK"/>
    <property type="match status" value="1"/>
</dbReference>
<proteinExistence type="predicted"/>
<dbReference type="AlphaFoldDB" id="A0A235CME4"/>
<evidence type="ECO:0000256" key="2">
    <source>
        <dbReference type="ARBA" id="ARBA00012438"/>
    </source>
</evidence>
<dbReference type="PRINTS" id="PR00344">
    <property type="entry name" value="BCTRLSENSOR"/>
</dbReference>
<keyword evidence="4" id="KW-1133">Transmembrane helix</keyword>
<evidence type="ECO:0000259" key="5">
    <source>
        <dbReference type="PROSITE" id="PS50109"/>
    </source>
</evidence>
<comment type="catalytic activity">
    <reaction evidence="1">
        <text>ATP + protein L-histidine = ADP + protein N-phospho-L-histidine.</text>
        <dbReference type="EC" id="2.7.13.3"/>
    </reaction>
</comment>
<dbReference type="InterPro" id="IPR036097">
    <property type="entry name" value="HisK_dim/P_sf"/>
</dbReference>
<dbReference type="SUPFAM" id="SSF55874">
    <property type="entry name" value="ATPase domain of HSP90 chaperone/DNA topoisomerase II/histidine kinase"/>
    <property type="match status" value="1"/>
</dbReference>
<evidence type="ECO:0000256" key="4">
    <source>
        <dbReference type="SAM" id="Phobius"/>
    </source>
</evidence>
<dbReference type="OrthoDB" id="2521613at2"/>
<dbReference type="Pfam" id="PF00497">
    <property type="entry name" value="SBP_bac_3"/>
    <property type="match status" value="1"/>
</dbReference>
<evidence type="ECO:0000256" key="3">
    <source>
        <dbReference type="ARBA" id="ARBA00022553"/>
    </source>
</evidence>
<keyword evidence="4" id="KW-0812">Transmembrane</keyword>
<dbReference type="PANTHER" id="PTHR43065">
    <property type="entry name" value="SENSOR HISTIDINE KINASE"/>
    <property type="match status" value="1"/>
</dbReference>
<dbReference type="CDD" id="cd00082">
    <property type="entry name" value="HisKA"/>
    <property type="match status" value="1"/>
</dbReference>
<dbReference type="SUPFAM" id="SSF53850">
    <property type="entry name" value="Periplasmic binding protein-like II"/>
    <property type="match status" value="1"/>
</dbReference>
<dbReference type="InterPro" id="IPR003661">
    <property type="entry name" value="HisK_dim/P_dom"/>
</dbReference>
<dbReference type="SMART" id="SM00062">
    <property type="entry name" value="PBPb"/>
    <property type="match status" value="1"/>
</dbReference>
<dbReference type="EC" id="2.7.13.3" evidence="2"/>
<keyword evidence="3" id="KW-0597">Phosphoprotein</keyword>
<dbReference type="EMBL" id="NQJF01000005">
    <property type="protein sequence ID" value="OYD25015.1"/>
    <property type="molecule type" value="Genomic_DNA"/>
</dbReference>
<comment type="caution">
    <text evidence="6">The sequence shown here is derived from an EMBL/GenBank/DDBJ whole genome shotgun (WGS) entry which is preliminary data.</text>
</comment>
<dbReference type="Gene3D" id="3.30.565.10">
    <property type="entry name" value="Histidine kinase-like ATPase, C-terminal domain"/>
    <property type="match status" value="1"/>
</dbReference>
<dbReference type="Pfam" id="PF02518">
    <property type="entry name" value="HATPase_c"/>
    <property type="match status" value="1"/>
</dbReference>
<dbReference type="InterPro" id="IPR001638">
    <property type="entry name" value="Solute-binding_3/MltF_N"/>
</dbReference>
<dbReference type="PANTHER" id="PTHR43065:SF42">
    <property type="entry name" value="TWO-COMPONENT SENSOR PPRA"/>
    <property type="match status" value="1"/>
</dbReference>
<dbReference type="Proteomes" id="UP000243640">
    <property type="component" value="Unassembled WGS sequence"/>
</dbReference>
<feature type="domain" description="Histidine kinase" evidence="5">
    <location>
        <begin position="334"/>
        <end position="572"/>
    </location>
</feature>
<evidence type="ECO:0000313" key="6">
    <source>
        <dbReference type="EMBL" id="OYD25015.1"/>
    </source>
</evidence>
<dbReference type="SMART" id="SM00387">
    <property type="entry name" value="HATPase_c"/>
    <property type="match status" value="1"/>
</dbReference>
<gene>
    <name evidence="6" type="ORF">B6S09_07410</name>
</gene>
<sequence>MRTQLWPAGAHGVTWTVRVHPLLVVFVLWGLSLNAAMAADLQEDAVIRVGGDHYYPPYEFINQDGEPDGYNVELTRAIADVMGMEVDIQLGDWNQMRQALEEGELDALQGMVSSSERAGQYRFSPSHAIVHQSIFARKGTEKAIGLAGLRGKEVIVQQGGIMHDHLVNSDVGARLVLVNTHASGLRLLASGKHDYALVANLPGLYLGRELALSNIEPVGQPFRSQRYGYAVLKGNEDLLARFSEGLAILKNTGRYQQIYDKWLGPLEQGGWPWKNIGLAAGLVSAVLLVVLGGIVIWNRMLAREVTRRSEALQLQHQQLIQADKMSSLGILVSGVAHEINNPSSLLLLNVPVLKDAFQDMEALLEEQYREQGDFYLAGLPYSRMREELPAMLDDMQASAGRIRRIVDDLRDFARQGPAELSETVDLNRLVATVIRLVDNTIRKSSYKVNVHYEPDLPCFRGNAQRIEQVVINLLVNACQALTSPEQGLCIATGYRAASNELTLDITDQGCGIEPHNLSRLKDPFFTTKREQGGIGLGLSVSAGIVQDHGGRLEYESEPGKGTRAILILPAIKGTSS</sequence>
<evidence type="ECO:0000313" key="7">
    <source>
        <dbReference type="Proteomes" id="UP000243640"/>
    </source>
</evidence>
<protein>
    <recommendedName>
        <fullName evidence="2">histidine kinase</fullName>
        <ecNumber evidence="2">2.7.13.3</ecNumber>
    </recommendedName>
</protein>
<dbReference type="InterPro" id="IPR003594">
    <property type="entry name" value="HATPase_dom"/>
</dbReference>
<organism evidence="6 7">
    <name type="scientific">Oceanimonas baumannii</name>
    <dbReference type="NCBI Taxonomy" id="129578"/>
    <lineage>
        <taxon>Bacteria</taxon>
        <taxon>Pseudomonadati</taxon>
        <taxon>Pseudomonadota</taxon>
        <taxon>Gammaproteobacteria</taxon>
        <taxon>Aeromonadales</taxon>
        <taxon>Aeromonadaceae</taxon>
        <taxon>Oceanimonas</taxon>
    </lineage>
</organism>
<accession>A0A235CME4</accession>
<reference evidence="6 7" key="1">
    <citation type="submission" date="2017-08" db="EMBL/GenBank/DDBJ databases">
        <title>Draft Genome Sequence of the Marine Bacterium Oceanimonas baumannii ATCC 700832.</title>
        <authorList>
            <person name="Mcclelland W.D."/>
            <person name="Brennan M.A."/>
            <person name="Trachtenberg A.M."/>
            <person name="Maclea K.S."/>
        </authorList>
    </citation>
    <scope>NUCLEOTIDE SEQUENCE [LARGE SCALE GENOMIC DNA]</scope>
    <source>
        <strain evidence="6 7">ATCC 700832</strain>
    </source>
</reference>
<feature type="transmembrane region" description="Helical" evidence="4">
    <location>
        <begin position="276"/>
        <end position="298"/>
    </location>
</feature>
<dbReference type="InterPro" id="IPR036890">
    <property type="entry name" value="HATPase_C_sf"/>
</dbReference>
<keyword evidence="6" id="KW-0418">Kinase</keyword>
<evidence type="ECO:0000256" key="1">
    <source>
        <dbReference type="ARBA" id="ARBA00000085"/>
    </source>
</evidence>
<dbReference type="SUPFAM" id="SSF47384">
    <property type="entry name" value="Homodimeric domain of signal transducing histidine kinase"/>
    <property type="match status" value="1"/>
</dbReference>
<keyword evidence="4" id="KW-0472">Membrane</keyword>